<dbReference type="Gene3D" id="3.30.710.10">
    <property type="entry name" value="Potassium Channel Kv1.1, Chain A"/>
    <property type="match status" value="1"/>
</dbReference>
<name>A0A0H2R162_9AGAM</name>
<sequence>MDSPQPYADLWFADGSVVLKTDSCLFRVHKTMLARESTVFKDMFAFPVVSDHPEENEEKVKIEENEDGLADSEVYEGLPVVPLIDDDETAVIHLLTMIYKPNYTKVTETLLKLPCAAGLFKLSNKYQFISVEDALENELKVAFPQNRSAFGQAESTEIRHALLTNDNLLPLLPMVQDAGLAEHFPSLFYCCSQYSIPVILAECLDPNLTELLLSGREEIKRSIHRHLSEKAEFYHRGMVCCKLQSTCRPAAFFAEVNTMCQFQKETVSSNGGDFFTMKYFDKMEVKVTLCDECKKSVMVLMSRMRDDVWASLPEIFELHVAD</sequence>
<keyword evidence="3" id="KW-1185">Reference proteome</keyword>
<dbReference type="OrthoDB" id="3027208at2759"/>
<dbReference type="AlphaFoldDB" id="A0A0H2R162"/>
<dbReference type="SUPFAM" id="SSF54695">
    <property type="entry name" value="POZ domain"/>
    <property type="match status" value="1"/>
</dbReference>
<dbReference type="InterPro" id="IPR011333">
    <property type="entry name" value="SKP1/BTB/POZ_sf"/>
</dbReference>
<protein>
    <recommendedName>
        <fullName evidence="1">BTB domain-containing protein</fullName>
    </recommendedName>
</protein>
<dbReference type="InParanoid" id="A0A0H2R162"/>
<evidence type="ECO:0000313" key="3">
    <source>
        <dbReference type="Proteomes" id="UP000053477"/>
    </source>
</evidence>
<proteinExistence type="predicted"/>
<organism evidence="2 3">
    <name type="scientific">Schizopora paradoxa</name>
    <dbReference type="NCBI Taxonomy" id="27342"/>
    <lineage>
        <taxon>Eukaryota</taxon>
        <taxon>Fungi</taxon>
        <taxon>Dikarya</taxon>
        <taxon>Basidiomycota</taxon>
        <taxon>Agaricomycotina</taxon>
        <taxon>Agaricomycetes</taxon>
        <taxon>Hymenochaetales</taxon>
        <taxon>Schizoporaceae</taxon>
        <taxon>Schizopora</taxon>
    </lineage>
</organism>
<dbReference type="CDD" id="cd18186">
    <property type="entry name" value="BTB_POZ_ZBTB_KLHL-like"/>
    <property type="match status" value="1"/>
</dbReference>
<evidence type="ECO:0000259" key="1">
    <source>
        <dbReference type="PROSITE" id="PS50097"/>
    </source>
</evidence>
<evidence type="ECO:0000313" key="2">
    <source>
        <dbReference type="EMBL" id="KLO05520.1"/>
    </source>
</evidence>
<gene>
    <name evidence="2" type="ORF">SCHPADRAFT_1002869</name>
</gene>
<accession>A0A0H2R162</accession>
<dbReference type="PROSITE" id="PS50097">
    <property type="entry name" value="BTB"/>
    <property type="match status" value="1"/>
</dbReference>
<dbReference type="Proteomes" id="UP000053477">
    <property type="component" value="Unassembled WGS sequence"/>
</dbReference>
<feature type="domain" description="BTB" evidence="1">
    <location>
        <begin position="15"/>
        <end position="99"/>
    </location>
</feature>
<dbReference type="InterPro" id="IPR000210">
    <property type="entry name" value="BTB/POZ_dom"/>
</dbReference>
<dbReference type="SMART" id="SM00225">
    <property type="entry name" value="BTB"/>
    <property type="match status" value="1"/>
</dbReference>
<reference evidence="2 3" key="1">
    <citation type="submission" date="2015-04" db="EMBL/GenBank/DDBJ databases">
        <title>Complete genome sequence of Schizopora paradoxa KUC8140, a cosmopolitan wood degrader in East Asia.</title>
        <authorList>
            <consortium name="DOE Joint Genome Institute"/>
            <person name="Min B."/>
            <person name="Park H."/>
            <person name="Jang Y."/>
            <person name="Kim J.-J."/>
            <person name="Kim K.H."/>
            <person name="Pangilinan J."/>
            <person name="Lipzen A."/>
            <person name="Riley R."/>
            <person name="Grigoriev I.V."/>
            <person name="Spatafora J.W."/>
            <person name="Choi I.-G."/>
        </authorList>
    </citation>
    <scope>NUCLEOTIDE SEQUENCE [LARGE SCALE GENOMIC DNA]</scope>
    <source>
        <strain evidence="2 3">KUC8140</strain>
    </source>
</reference>
<dbReference type="EMBL" id="KQ086297">
    <property type="protein sequence ID" value="KLO05520.1"/>
    <property type="molecule type" value="Genomic_DNA"/>
</dbReference>